<dbReference type="EMBL" id="BAAAUV010000001">
    <property type="protein sequence ID" value="GAA3194154.1"/>
    <property type="molecule type" value="Genomic_DNA"/>
</dbReference>
<comment type="caution">
    <text evidence="4">The sequence shown here is derived from an EMBL/GenBank/DDBJ whole genome shotgun (WGS) entry which is preliminary data.</text>
</comment>
<dbReference type="Gene3D" id="1.10.10.10">
    <property type="entry name" value="Winged helix-like DNA-binding domain superfamily/Winged helix DNA-binding domain"/>
    <property type="match status" value="1"/>
</dbReference>
<dbReference type="PROSITE" id="PS50043">
    <property type="entry name" value="HTH_LUXR_2"/>
    <property type="match status" value="1"/>
</dbReference>
<dbReference type="InterPro" id="IPR027417">
    <property type="entry name" value="P-loop_NTPase"/>
</dbReference>
<evidence type="ECO:0000256" key="1">
    <source>
        <dbReference type="ARBA" id="ARBA00022741"/>
    </source>
</evidence>
<evidence type="ECO:0000313" key="4">
    <source>
        <dbReference type="EMBL" id="GAA3194154.1"/>
    </source>
</evidence>
<evidence type="ECO:0000313" key="5">
    <source>
        <dbReference type="Proteomes" id="UP001501237"/>
    </source>
</evidence>
<dbReference type="PANTHER" id="PTHR16305">
    <property type="entry name" value="TESTICULAR SOLUBLE ADENYLYL CYCLASE"/>
    <property type="match status" value="1"/>
</dbReference>
<dbReference type="SUPFAM" id="SSF52540">
    <property type="entry name" value="P-loop containing nucleoside triphosphate hydrolases"/>
    <property type="match status" value="1"/>
</dbReference>
<dbReference type="Pfam" id="PF00196">
    <property type="entry name" value="GerE"/>
    <property type="match status" value="1"/>
</dbReference>
<evidence type="ECO:0000259" key="3">
    <source>
        <dbReference type="PROSITE" id="PS50043"/>
    </source>
</evidence>
<feature type="domain" description="HTH luxR-type" evidence="3">
    <location>
        <begin position="838"/>
        <end position="899"/>
    </location>
</feature>
<dbReference type="RefSeq" id="WP_344821381.1">
    <property type="nucleotide sequence ID" value="NZ_BAAAUV010000001.1"/>
</dbReference>
<dbReference type="InterPro" id="IPR011990">
    <property type="entry name" value="TPR-like_helical_dom_sf"/>
</dbReference>
<dbReference type="InterPro" id="IPR016032">
    <property type="entry name" value="Sig_transdc_resp-reg_C-effctor"/>
</dbReference>
<evidence type="ECO:0000256" key="2">
    <source>
        <dbReference type="ARBA" id="ARBA00022840"/>
    </source>
</evidence>
<dbReference type="Pfam" id="PF13191">
    <property type="entry name" value="AAA_16"/>
    <property type="match status" value="1"/>
</dbReference>
<gene>
    <name evidence="4" type="ORF">GCM10010468_03830</name>
</gene>
<dbReference type="PANTHER" id="PTHR16305:SF35">
    <property type="entry name" value="TRANSCRIPTIONAL ACTIVATOR DOMAIN"/>
    <property type="match status" value="1"/>
</dbReference>
<sequence>MRLAERDRHLTALRRLCAEPGAMQLVVLTGPAGNGKSALLRGFADEARASGALVLTAVPEQGERDSPCGVLQQLLDGASGDPAVQERFDSLLGVLAAAFAGEAVPRPSELGPALGAVSRLLLSISEQRPVVIVIDDVPFADPASLLCVAHLTRRMSARSLMVLLADRDLSPGPQARQFARRCLHAKVTHLALPLLTPAGVAEIVARELAAPELATPFHAATGGSPLLLSALIEDHAAATGQDGRGAGRRAFADASLSCVRRCGRITLPVAHAIAVARRRFGPRLIGALLGLDPAEVGDAVDQLTAAGLLLDGGFRAGEIEAAVLRTMEPCAREKMHHDAALLLLRESDDASEVAAHLVRAGRAATAPWGARALEYSARQALEGNRYRQAAEYLGAASRIASAPDTSRAVALLARAEWQLDPALGFVHVGELTEAFWRGDLSARQSVDLVASLLWHGDRPGAEGIGAELDRREEGFGEHDRAALRLGRLSLASAYPGFVDPARTRAIVERGVSCVTEPQGAQAAQALARVLYGLPPDAVSADPECLLTRHRLDETVVHVLRCLLYSDRDDRVERLSQEVLAHDGGLEARTWRAMVLDVRAEAALCRGEFTLSLDAAKSALDALSPLSWGTAIAGPLGSLLLAATRLGLHDEADEAVRRSIPEEAFATRAGLHYLRARGHHFLATDRPGAAQADFGTCAELAAAWGVDRAALVPWRVDLAEAHLASRDHSGAARLASAQLAHEREVPPRVAGRALRILAEAGELEDRVSLLERSAGLLRRSGDHYGHSRTLASLAAAYRAAGDVRRAKKACDAAHRIAVRWAFPSPVTDGTAPEPPRIDRRERFDLLTDQERRVLTMAAEGQSNREIAGLLYVTVSTVEQHLTNCYRKLKIKSRVDIPLAL</sequence>
<protein>
    <recommendedName>
        <fullName evidence="3">HTH luxR-type domain-containing protein</fullName>
    </recommendedName>
</protein>
<organism evidence="4 5">
    <name type="scientific">Actinocorallia longicatena</name>
    <dbReference type="NCBI Taxonomy" id="111803"/>
    <lineage>
        <taxon>Bacteria</taxon>
        <taxon>Bacillati</taxon>
        <taxon>Actinomycetota</taxon>
        <taxon>Actinomycetes</taxon>
        <taxon>Streptosporangiales</taxon>
        <taxon>Thermomonosporaceae</taxon>
        <taxon>Actinocorallia</taxon>
    </lineage>
</organism>
<proteinExistence type="predicted"/>
<reference evidence="5" key="1">
    <citation type="journal article" date="2019" name="Int. J. Syst. Evol. Microbiol.">
        <title>The Global Catalogue of Microorganisms (GCM) 10K type strain sequencing project: providing services to taxonomists for standard genome sequencing and annotation.</title>
        <authorList>
            <consortium name="The Broad Institute Genomics Platform"/>
            <consortium name="The Broad Institute Genome Sequencing Center for Infectious Disease"/>
            <person name="Wu L."/>
            <person name="Ma J."/>
        </authorList>
    </citation>
    <scope>NUCLEOTIDE SEQUENCE [LARGE SCALE GENOMIC DNA]</scope>
    <source>
        <strain evidence="5">JCM 9377</strain>
    </source>
</reference>
<dbReference type="CDD" id="cd06170">
    <property type="entry name" value="LuxR_C_like"/>
    <property type="match status" value="1"/>
</dbReference>
<dbReference type="InterPro" id="IPR036388">
    <property type="entry name" value="WH-like_DNA-bd_sf"/>
</dbReference>
<keyword evidence="5" id="KW-1185">Reference proteome</keyword>
<keyword evidence="1" id="KW-0547">Nucleotide-binding</keyword>
<dbReference type="SUPFAM" id="SSF46894">
    <property type="entry name" value="C-terminal effector domain of the bipartite response regulators"/>
    <property type="match status" value="1"/>
</dbReference>
<dbReference type="InterPro" id="IPR000792">
    <property type="entry name" value="Tscrpt_reg_LuxR_C"/>
</dbReference>
<accession>A0ABP6PWQ6</accession>
<dbReference type="Gene3D" id="1.25.40.10">
    <property type="entry name" value="Tetratricopeptide repeat domain"/>
    <property type="match status" value="1"/>
</dbReference>
<dbReference type="Proteomes" id="UP001501237">
    <property type="component" value="Unassembled WGS sequence"/>
</dbReference>
<name>A0ABP6PWQ6_9ACTN</name>
<keyword evidence="2" id="KW-0067">ATP-binding</keyword>
<dbReference type="InterPro" id="IPR041664">
    <property type="entry name" value="AAA_16"/>
</dbReference>
<dbReference type="SMART" id="SM00421">
    <property type="entry name" value="HTH_LUXR"/>
    <property type="match status" value="1"/>
</dbReference>
<dbReference type="PRINTS" id="PR00038">
    <property type="entry name" value="HTHLUXR"/>
</dbReference>